<evidence type="ECO:0000313" key="3">
    <source>
        <dbReference type="EMBL" id="GBN49683.1"/>
    </source>
</evidence>
<evidence type="ECO:0008006" key="5">
    <source>
        <dbReference type="Google" id="ProtNLM"/>
    </source>
</evidence>
<feature type="region of interest" description="Disordered" evidence="1">
    <location>
        <begin position="68"/>
        <end position="96"/>
    </location>
</feature>
<feature type="transmembrane region" description="Helical" evidence="2">
    <location>
        <begin position="32"/>
        <end position="57"/>
    </location>
</feature>
<evidence type="ECO:0000256" key="1">
    <source>
        <dbReference type="SAM" id="MobiDB-lite"/>
    </source>
</evidence>
<evidence type="ECO:0000256" key="2">
    <source>
        <dbReference type="SAM" id="Phobius"/>
    </source>
</evidence>
<proteinExistence type="predicted"/>
<feature type="compositionally biased region" description="Basic and acidic residues" evidence="1">
    <location>
        <begin position="87"/>
        <end position="96"/>
    </location>
</feature>
<dbReference type="EMBL" id="BGPR01132712">
    <property type="protein sequence ID" value="GBN49683.1"/>
    <property type="molecule type" value="Genomic_DNA"/>
</dbReference>
<comment type="caution">
    <text evidence="3">The sequence shown here is derived from an EMBL/GenBank/DDBJ whole genome shotgun (WGS) entry which is preliminary data.</text>
</comment>
<gene>
    <name evidence="3" type="ORF">AVEN_82719_1</name>
</gene>
<keyword evidence="4" id="KW-1185">Reference proteome</keyword>
<keyword evidence="2" id="KW-1133">Transmembrane helix</keyword>
<feature type="compositionally biased region" description="Basic and acidic residues" evidence="1">
    <location>
        <begin position="68"/>
        <end position="80"/>
    </location>
</feature>
<evidence type="ECO:0000313" key="4">
    <source>
        <dbReference type="Proteomes" id="UP000499080"/>
    </source>
</evidence>
<sequence length="96" mass="10974">MEDGGGSMRPLMTYVGVMSIHMKKILAKSVRWLGLVDSFFGFAYYFKYIDFLVLLLFTLSCDGVSWGHERPNDDASRDNGDVYDEIDSSKKFDSRL</sequence>
<keyword evidence="2" id="KW-0812">Transmembrane</keyword>
<dbReference type="Proteomes" id="UP000499080">
    <property type="component" value="Unassembled WGS sequence"/>
</dbReference>
<accession>A0A4Y2PFC5</accession>
<dbReference type="AlphaFoldDB" id="A0A4Y2PFC5"/>
<name>A0A4Y2PFC5_ARAVE</name>
<keyword evidence="2" id="KW-0472">Membrane</keyword>
<protein>
    <recommendedName>
        <fullName evidence="5">Transmembrane protein</fullName>
    </recommendedName>
</protein>
<reference evidence="3 4" key="1">
    <citation type="journal article" date="2019" name="Sci. Rep.">
        <title>Orb-weaving spider Araneus ventricosus genome elucidates the spidroin gene catalogue.</title>
        <authorList>
            <person name="Kono N."/>
            <person name="Nakamura H."/>
            <person name="Ohtoshi R."/>
            <person name="Moran D.A.P."/>
            <person name="Shinohara A."/>
            <person name="Yoshida Y."/>
            <person name="Fujiwara M."/>
            <person name="Mori M."/>
            <person name="Tomita M."/>
            <person name="Arakawa K."/>
        </authorList>
    </citation>
    <scope>NUCLEOTIDE SEQUENCE [LARGE SCALE GENOMIC DNA]</scope>
</reference>
<organism evidence="3 4">
    <name type="scientific">Araneus ventricosus</name>
    <name type="common">Orbweaver spider</name>
    <name type="synonym">Epeira ventricosa</name>
    <dbReference type="NCBI Taxonomy" id="182803"/>
    <lineage>
        <taxon>Eukaryota</taxon>
        <taxon>Metazoa</taxon>
        <taxon>Ecdysozoa</taxon>
        <taxon>Arthropoda</taxon>
        <taxon>Chelicerata</taxon>
        <taxon>Arachnida</taxon>
        <taxon>Araneae</taxon>
        <taxon>Araneomorphae</taxon>
        <taxon>Entelegynae</taxon>
        <taxon>Araneoidea</taxon>
        <taxon>Araneidae</taxon>
        <taxon>Araneus</taxon>
    </lineage>
</organism>